<dbReference type="EMBL" id="CAJJDN010000126">
    <property type="protein sequence ID" value="CAD8120517.1"/>
    <property type="molecule type" value="Genomic_DNA"/>
</dbReference>
<keyword evidence="3" id="KW-1185">Reference proteome</keyword>
<feature type="transmembrane region" description="Helical" evidence="1">
    <location>
        <begin position="6"/>
        <end position="32"/>
    </location>
</feature>
<reference evidence="2" key="1">
    <citation type="submission" date="2021-01" db="EMBL/GenBank/DDBJ databases">
        <authorList>
            <consortium name="Genoscope - CEA"/>
            <person name="William W."/>
        </authorList>
    </citation>
    <scope>NUCLEOTIDE SEQUENCE</scope>
</reference>
<dbReference type="Proteomes" id="UP000692954">
    <property type="component" value="Unassembled WGS sequence"/>
</dbReference>
<evidence type="ECO:0000256" key="1">
    <source>
        <dbReference type="SAM" id="Phobius"/>
    </source>
</evidence>
<proteinExistence type="predicted"/>
<name>A0A8S1QZU5_9CILI</name>
<evidence type="ECO:0000313" key="2">
    <source>
        <dbReference type="EMBL" id="CAD8120517.1"/>
    </source>
</evidence>
<keyword evidence="1" id="KW-0812">Transmembrane</keyword>
<sequence>MGVFQILTECLAILIIQLGRITVLIILLLLIYSYRYQIVKKLHSTIIVNAEPIKLDKLSNLSHYDLTYESTMYLQ</sequence>
<accession>A0A8S1QZU5</accession>
<keyword evidence="1" id="KW-1133">Transmembrane helix</keyword>
<keyword evidence="1" id="KW-0472">Membrane</keyword>
<dbReference type="AlphaFoldDB" id="A0A8S1QZU5"/>
<evidence type="ECO:0000313" key="3">
    <source>
        <dbReference type="Proteomes" id="UP000692954"/>
    </source>
</evidence>
<comment type="caution">
    <text evidence="2">The sequence shown here is derived from an EMBL/GenBank/DDBJ whole genome shotgun (WGS) entry which is preliminary data.</text>
</comment>
<protein>
    <submittedName>
        <fullName evidence="2">Uncharacterized protein</fullName>
    </submittedName>
</protein>
<gene>
    <name evidence="2" type="ORF">PSON_ATCC_30995.1.T1260155</name>
</gene>
<organism evidence="2 3">
    <name type="scientific">Paramecium sonneborni</name>
    <dbReference type="NCBI Taxonomy" id="65129"/>
    <lineage>
        <taxon>Eukaryota</taxon>
        <taxon>Sar</taxon>
        <taxon>Alveolata</taxon>
        <taxon>Ciliophora</taxon>
        <taxon>Intramacronucleata</taxon>
        <taxon>Oligohymenophorea</taxon>
        <taxon>Peniculida</taxon>
        <taxon>Parameciidae</taxon>
        <taxon>Paramecium</taxon>
    </lineage>
</organism>